<dbReference type="PANTHER" id="PTHR33744:SF1">
    <property type="entry name" value="DNA-BINDING TRANSCRIPTIONAL ACTIVATOR ADER"/>
    <property type="match status" value="1"/>
</dbReference>
<dbReference type="InterPro" id="IPR042070">
    <property type="entry name" value="PucR_C-HTH_sf"/>
</dbReference>
<protein>
    <submittedName>
        <fullName evidence="3">Putative sigma factor</fullName>
    </submittedName>
</protein>
<dbReference type="Proteomes" id="UP000002484">
    <property type="component" value="Chromosome"/>
</dbReference>
<dbReference type="STRING" id="298654.FraEuI1c_0759"/>
<sequence>MDAAVPPGQFPAGLGTLLSSELASVGEDIIDAIAAEVPAYARPLEGRFGLGVRAGVAEALRRFLSIVDGGPGDAADVAASREIYVRLGHGEFHSGRSLDNLLAAYRIGTRVAWRRFAEAARLRGGLDAVGLVSLGETLFGYIDSVCAASAEGYALAQSADAGARDRLWDRIGDLLLSGADPATVEDVAQAGSLRLPETVAAVLIPARAGSGGRRQLGLPTGCPSTTHGADLWLFVAGDDVRGPRLAGQLAGQSAVVGPTVAWAHAAASAERVRCAHAARAEGLLPTDPRDGPLFTDDHLAVLLLSRDPDLLADLTRSRLAPLDRLPERSRRRLAVTLLYWLALQGQRGLIAQRLHIHPQTVRYRVLQLRELFGDALDDPDARFELELVLRAGAAKASNGDEE</sequence>
<organism evidence="3 4">
    <name type="scientific">Pseudofrankia inefficax (strain DSM 45817 / CECT 9037 / DDB 130130 / EuI1c)</name>
    <name type="common">Frankia inefficax</name>
    <dbReference type="NCBI Taxonomy" id="298654"/>
    <lineage>
        <taxon>Bacteria</taxon>
        <taxon>Bacillati</taxon>
        <taxon>Actinomycetota</taxon>
        <taxon>Actinomycetes</taxon>
        <taxon>Frankiales</taxon>
        <taxon>Frankiaceae</taxon>
        <taxon>Pseudofrankia</taxon>
    </lineage>
</organism>
<dbReference type="HOGENOM" id="CLU_044949_0_0_11"/>
<dbReference type="OrthoDB" id="5243741at2"/>
<proteinExistence type="predicted"/>
<feature type="domain" description="PucR-like N-terminal" evidence="2">
    <location>
        <begin position="10"/>
        <end position="176"/>
    </location>
</feature>
<dbReference type="KEGG" id="fri:FraEuI1c_0759"/>
<dbReference type="InParanoid" id="E3IUV7"/>
<evidence type="ECO:0000259" key="1">
    <source>
        <dbReference type="Pfam" id="PF13556"/>
    </source>
</evidence>
<keyword evidence="4" id="KW-1185">Reference proteome</keyword>
<evidence type="ECO:0000313" key="3">
    <source>
        <dbReference type="EMBL" id="ADP78837.1"/>
    </source>
</evidence>
<name>E3IUV7_PSEI1</name>
<feature type="domain" description="PucR C-terminal helix-turn-helix" evidence="1">
    <location>
        <begin position="334"/>
        <end position="391"/>
    </location>
</feature>
<dbReference type="AlphaFoldDB" id="E3IUV7"/>
<evidence type="ECO:0000259" key="2">
    <source>
        <dbReference type="Pfam" id="PF25906"/>
    </source>
</evidence>
<accession>E3IUV7</accession>
<evidence type="ECO:0000313" key="4">
    <source>
        <dbReference type="Proteomes" id="UP000002484"/>
    </source>
</evidence>
<dbReference type="InterPro" id="IPR025736">
    <property type="entry name" value="PucR_C-HTH_dom"/>
</dbReference>
<dbReference type="Pfam" id="PF13556">
    <property type="entry name" value="HTH_30"/>
    <property type="match status" value="1"/>
</dbReference>
<dbReference type="RefSeq" id="WP_013421958.1">
    <property type="nucleotide sequence ID" value="NC_014666.1"/>
</dbReference>
<dbReference type="eggNOG" id="COG2508">
    <property type="taxonomic scope" value="Bacteria"/>
</dbReference>
<reference evidence="3 4" key="1">
    <citation type="submission" date="2010-10" db="EMBL/GenBank/DDBJ databases">
        <title>Complete sequence of Frankia sp. EuI1c.</title>
        <authorList>
            <consortium name="US DOE Joint Genome Institute"/>
            <person name="Lucas S."/>
            <person name="Copeland A."/>
            <person name="Lapidus A."/>
            <person name="Cheng J.-F."/>
            <person name="Bruce D."/>
            <person name="Goodwin L."/>
            <person name="Pitluck S."/>
            <person name="Chertkov O."/>
            <person name="Detter J.C."/>
            <person name="Han C."/>
            <person name="Tapia R."/>
            <person name="Land M."/>
            <person name="Hauser L."/>
            <person name="Jeffries C."/>
            <person name="Kyrpides N."/>
            <person name="Ivanova N."/>
            <person name="Mikhailova N."/>
            <person name="Beauchemin N."/>
            <person name="Sen A."/>
            <person name="Sur S.A."/>
            <person name="Gtari M."/>
            <person name="Wall L."/>
            <person name="Tisa L."/>
            <person name="Woyke T."/>
        </authorList>
    </citation>
    <scope>NUCLEOTIDE SEQUENCE [LARGE SCALE GENOMIC DNA]</scope>
    <source>
        <strain evidence="4">DSM 45817 / CECT 9037 / EuI1c</strain>
    </source>
</reference>
<dbReference type="EMBL" id="CP002299">
    <property type="protein sequence ID" value="ADP78837.1"/>
    <property type="molecule type" value="Genomic_DNA"/>
</dbReference>
<dbReference type="Pfam" id="PF25906">
    <property type="entry name" value="PucR-like_N"/>
    <property type="match status" value="1"/>
</dbReference>
<dbReference type="InterPro" id="IPR058663">
    <property type="entry name" value="PucR-like_N"/>
</dbReference>
<gene>
    <name evidence="3" type="ordered locus">FraEuI1c_0759</name>
</gene>
<dbReference type="InterPro" id="IPR051448">
    <property type="entry name" value="CdaR-like_regulators"/>
</dbReference>
<dbReference type="PANTHER" id="PTHR33744">
    <property type="entry name" value="CARBOHYDRATE DIACID REGULATOR"/>
    <property type="match status" value="1"/>
</dbReference>
<dbReference type="Gene3D" id="1.10.10.2840">
    <property type="entry name" value="PucR C-terminal helix-turn-helix domain"/>
    <property type="match status" value="1"/>
</dbReference>